<dbReference type="PANTHER" id="PTHR15347">
    <property type="entry name" value="SPERM-ASSOCIATED ANTIGEN 5"/>
    <property type="match status" value="1"/>
</dbReference>
<dbReference type="GO" id="GO:0051988">
    <property type="term" value="P:regulation of attachment of spindle microtubules to kinetochore"/>
    <property type="evidence" value="ECO:0007669"/>
    <property type="project" value="InterPro"/>
</dbReference>
<feature type="region of interest" description="Disordered" evidence="2">
    <location>
        <begin position="27"/>
        <end position="55"/>
    </location>
</feature>
<evidence type="ECO:0000313" key="3">
    <source>
        <dbReference type="Proteomes" id="UP000515152"/>
    </source>
</evidence>
<evidence type="ECO:0000256" key="2">
    <source>
        <dbReference type="SAM" id="MobiDB-lite"/>
    </source>
</evidence>
<dbReference type="GeneID" id="105904049"/>
<dbReference type="RefSeq" id="XP_031416148.1">
    <property type="nucleotide sequence ID" value="XM_031560288.2"/>
</dbReference>
<feature type="coiled-coil region" evidence="1">
    <location>
        <begin position="1061"/>
        <end position="1294"/>
    </location>
</feature>
<feature type="region of interest" description="Disordered" evidence="2">
    <location>
        <begin position="676"/>
        <end position="695"/>
    </location>
</feature>
<name>A0A6P8EJD4_CLUHA</name>
<feature type="region of interest" description="Disordered" evidence="2">
    <location>
        <begin position="1361"/>
        <end position="1411"/>
    </location>
</feature>
<keyword evidence="3" id="KW-1185">Reference proteome</keyword>
<dbReference type="OrthoDB" id="5972338at2759"/>
<feature type="compositionally biased region" description="Polar residues" evidence="2">
    <location>
        <begin position="1385"/>
        <end position="1399"/>
    </location>
</feature>
<keyword evidence="1" id="KW-0175">Coiled coil</keyword>
<dbReference type="InterPro" id="IPR028728">
    <property type="entry name" value="Astrin"/>
</dbReference>
<accession>A0A6P8EJD4</accession>
<dbReference type="PANTHER" id="PTHR15347:SF1">
    <property type="entry name" value="SPERM-ASSOCIATED ANTIGEN 5"/>
    <property type="match status" value="1"/>
</dbReference>
<organism evidence="3 4">
    <name type="scientific">Clupea harengus</name>
    <name type="common">Atlantic herring</name>
    <dbReference type="NCBI Taxonomy" id="7950"/>
    <lineage>
        <taxon>Eukaryota</taxon>
        <taxon>Metazoa</taxon>
        <taxon>Chordata</taxon>
        <taxon>Craniata</taxon>
        <taxon>Vertebrata</taxon>
        <taxon>Euteleostomi</taxon>
        <taxon>Actinopterygii</taxon>
        <taxon>Neopterygii</taxon>
        <taxon>Teleostei</taxon>
        <taxon>Clupei</taxon>
        <taxon>Clupeiformes</taxon>
        <taxon>Clupeoidei</taxon>
        <taxon>Clupeidae</taxon>
        <taxon>Clupea</taxon>
    </lineage>
</organism>
<evidence type="ECO:0000256" key="1">
    <source>
        <dbReference type="SAM" id="Coils"/>
    </source>
</evidence>
<feature type="region of interest" description="Disordered" evidence="2">
    <location>
        <begin position="542"/>
        <end position="605"/>
    </location>
</feature>
<feature type="coiled-coil region" evidence="1">
    <location>
        <begin position="1429"/>
        <end position="1596"/>
    </location>
</feature>
<feature type="compositionally biased region" description="Polar residues" evidence="2">
    <location>
        <begin position="542"/>
        <end position="570"/>
    </location>
</feature>
<feature type="region of interest" description="Disordered" evidence="2">
    <location>
        <begin position="635"/>
        <end position="665"/>
    </location>
</feature>
<dbReference type="Proteomes" id="UP000515152">
    <property type="component" value="Chromosome 22"/>
</dbReference>
<feature type="coiled-coil region" evidence="1">
    <location>
        <begin position="1005"/>
        <end position="1032"/>
    </location>
</feature>
<dbReference type="GO" id="GO:0051301">
    <property type="term" value="P:cell division"/>
    <property type="evidence" value="ECO:0007669"/>
    <property type="project" value="InterPro"/>
</dbReference>
<feature type="region of interest" description="Disordered" evidence="2">
    <location>
        <begin position="501"/>
        <end position="523"/>
    </location>
</feature>
<dbReference type="CTD" id="10615"/>
<sequence length="1643" mass="181067">MSTLQGSHVKEVSAPVRTPLRDVQNELLASQQQTHKNKSLILSERTTSEKKGPITSCHSAEHYVEDTTSEMQKIHCAPESTNETSQMDPSSSPTDDQCAFTDRGDMTYTFLGGEIQLSDTLDTTDATQGIPLDNNSHSVCTDSELEEGNIETFQDVEPHFDHPYYQAERSTISSCDVPTVAPSVTHMSASPDNLTASHLPVTDTDGVGDITFKSFVCSDVEIEVSGTPDETSELSALLKNLTVEGHQALSQSNGGLDEGADVLLNCSQHVDHPYCNVENNTTGDPAVYLGHESQALEEDLAFQMHSKIHAESLLYFEEANTDAGTSNGQNGDITFKSFMCMGGEVDILEDASRLSEKSVVIMEEKTLENSEPSVFSVTVHEGETSAAVPSGEGHADHPYSEIQMSFVCDSPAIDASLEIPVVAEKAMDEESCSDQIINREESAVLSYVQDTSSCTNDVSAKSSAPVTQVNVMTASPAGSQHALQESAVLSYVQDTSSCTNDVSAKSSAPVTQDNVMTASPAGSQHALQESAVLSYVQDTSSCTNDVSAKSSAPVTQDNMMTASPAGSQHALQERSSGDDSALGSSSDPFQAFEGEPEELRRDSPQPALGETLSVQFQELSAPSTPRASFLSRSLLLDPPDDEQDSRLWAGALDSPLPPPQLNSTALPSSLICMSVPPSPSPPAQTLRVAPEPPTGPSAPHVVQWLTPQVLLGGGPLQEQMRQMAELLIAASGKHPTTPVNQQSACVGTSPLKCAERSMNTSVVPEVEVPVADVSTSTDSLLWNLSPGSLECLPRAELEQRLTSYLIMSEALLQQVASARAQPPSSGPAPSDLRDKLIQTDHTELSQMETYKDLYVVALDKIQSLQLDLHELESLRHNMQATSSNMVAIKTDTEEALSSMKDIGDIVSEDQKDMSKQMSQMKSLYGKCRETLRKMQQKTRDCLEQRDDMRSRMDEALQAKEAAFSVVEQLRGHSAARLAELEESVGSHQQLREALRHSCPLQAALNKDYVETLAEAKELLKATLEDHASLQEELGRARHLLQRTRPVLLRLHQRASDAVDQSELCQREREQALEDRDQIQQEREQTQESLQDAGRLIGDLNTQLTILNAEMTVLRQQLEEVEEERDQLQRRSTELSATVTSTMASYAFLEQALGSETKKMQQSMHEAQETRERASGLEQALEASQGEVLGLTEALAQRDGLVSELRAQAEVHTAQLRQLQKLKVELSSSKEMNEFLQMENELTQEQMSESEGMLRTHLQGLRERNLECEDLKLALSQLRQERDSLAEELDSTSTSARAMLLEQGEQLAQASKHVTMLHHHMHCFTSTLELALSAQAPEASTEDESPEQPASFVDSILKAITHEEEQQPSSKTSADTAVEDEPTDGLGSTRSAFSRVPSTTPRKERAAQESSVVQVVTELTEMFTKLTTTIQQLQQHQDTDQEKLHKAKEELQEQLREEAHRHRQQEQELREQLQRLQAQVEKDAAALQQKAQDEKTLNKLCGEMDKNMEQAQKQRAETMELRREGAELRQALQQSQVEAQALKEELNRAVGQSAPSTKAMDERIRLLKEVEKLKQSLAQAEESRSKLMDRAKRHQTVHVMNQTKLERELHLLDDMIETVRKTMISVPHVVKNCVELQKLVEFLG</sequence>
<protein>
    <submittedName>
        <fullName evidence="4">Sperm-associated antigen 5 isoform X1</fullName>
    </submittedName>
</protein>
<feature type="compositionally biased region" description="Low complexity" evidence="2">
    <location>
        <begin position="578"/>
        <end position="587"/>
    </location>
</feature>
<proteinExistence type="predicted"/>
<evidence type="ECO:0000313" key="4">
    <source>
        <dbReference type="RefSeq" id="XP_031416148.1"/>
    </source>
</evidence>
<reference evidence="4" key="1">
    <citation type="submission" date="2025-08" db="UniProtKB">
        <authorList>
            <consortium name="RefSeq"/>
        </authorList>
    </citation>
    <scope>IDENTIFICATION</scope>
</reference>
<gene>
    <name evidence="4" type="primary">spag5</name>
</gene>